<proteinExistence type="predicted"/>
<sequence>MITKWLQKKYNVVVALCVTSIISLVSGLCIFAFIPGIYTGHYVWYGVSATSLLLYCYIKTDSYQLNDRLERLQHWADKREAKAKLKGLENKVGSKLTFSWSVLFLSIVSSCIAAIIFSPVFLLTDSTSGGSDEELIMNGLFNLCVKAGSFIGILMAVFFVPLIFFSKPTATTPGWMKKTVKLPD</sequence>
<dbReference type="AlphaFoldDB" id="A0A9Q3YGI5"/>
<name>A0A9Q3YGI5_VIBPH</name>
<keyword evidence="1" id="KW-0472">Membrane</keyword>
<keyword evidence="1" id="KW-0812">Transmembrane</keyword>
<organism evidence="2 3">
    <name type="scientific">Vibrio parahaemolyticus</name>
    <dbReference type="NCBI Taxonomy" id="670"/>
    <lineage>
        <taxon>Bacteria</taxon>
        <taxon>Pseudomonadati</taxon>
        <taxon>Pseudomonadota</taxon>
        <taxon>Gammaproteobacteria</taxon>
        <taxon>Vibrionales</taxon>
        <taxon>Vibrionaceae</taxon>
        <taxon>Vibrio</taxon>
    </lineage>
</organism>
<evidence type="ECO:0000313" key="2">
    <source>
        <dbReference type="EMBL" id="MCC3804059.1"/>
    </source>
</evidence>
<accession>A0A9Q3YGI5</accession>
<dbReference type="RefSeq" id="WP_228085729.1">
    <property type="nucleotide sequence ID" value="NZ_JACVHL010000002.1"/>
</dbReference>
<comment type="caution">
    <text evidence="2">The sequence shown here is derived from an EMBL/GenBank/DDBJ whole genome shotgun (WGS) entry which is preliminary data.</text>
</comment>
<reference evidence="2" key="1">
    <citation type="submission" date="2020-09" db="EMBL/GenBank/DDBJ databases">
        <title>Genome sequence of Vibrio parahaemolyticus isolates.</title>
        <authorList>
            <person name="Hammerl J.A."/>
            <person name="Strauch E."/>
        </authorList>
    </citation>
    <scope>NUCLEOTIDE SEQUENCE</scope>
    <source>
        <strain evidence="2">17-VB00146</strain>
    </source>
</reference>
<feature type="transmembrane region" description="Helical" evidence="1">
    <location>
        <begin position="96"/>
        <end position="120"/>
    </location>
</feature>
<evidence type="ECO:0000313" key="3">
    <source>
        <dbReference type="Proteomes" id="UP000726777"/>
    </source>
</evidence>
<protein>
    <submittedName>
        <fullName evidence="2">Uncharacterized protein</fullName>
    </submittedName>
</protein>
<dbReference type="EMBL" id="JACVHL010000002">
    <property type="protein sequence ID" value="MCC3804059.1"/>
    <property type="molecule type" value="Genomic_DNA"/>
</dbReference>
<keyword evidence="1" id="KW-1133">Transmembrane helix</keyword>
<dbReference type="Proteomes" id="UP000726777">
    <property type="component" value="Unassembled WGS sequence"/>
</dbReference>
<feature type="transmembrane region" description="Helical" evidence="1">
    <location>
        <begin position="12"/>
        <end position="36"/>
    </location>
</feature>
<feature type="transmembrane region" description="Helical" evidence="1">
    <location>
        <begin position="42"/>
        <end position="58"/>
    </location>
</feature>
<gene>
    <name evidence="2" type="ORF">IB292_03300</name>
</gene>
<feature type="transmembrane region" description="Helical" evidence="1">
    <location>
        <begin position="140"/>
        <end position="165"/>
    </location>
</feature>
<evidence type="ECO:0000256" key="1">
    <source>
        <dbReference type="SAM" id="Phobius"/>
    </source>
</evidence>